<dbReference type="VEuPathDB" id="CryptoDB:Vbra_17617"/>
<dbReference type="InParanoid" id="A0A0G4GFN9"/>
<dbReference type="AlphaFoldDB" id="A0A0G4GFN9"/>
<evidence type="ECO:0000313" key="2">
    <source>
        <dbReference type="EMBL" id="CEM28116.1"/>
    </source>
</evidence>
<evidence type="ECO:0000256" key="1">
    <source>
        <dbReference type="SAM" id="MobiDB-lite"/>
    </source>
</evidence>
<dbReference type="EMBL" id="CDMY01000646">
    <property type="protein sequence ID" value="CEM28116.1"/>
    <property type="molecule type" value="Genomic_DNA"/>
</dbReference>
<dbReference type="Proteomes" id="UP000041254">
    <property type="component" value="Unassembled WGS sequence"/>
</dbReference>
<protein>
    <submittedName>
        <fullName evidence="2">Uncharacterized protein</fullName>
    </submittedName>
</protein>
<feature type="region of interest" description="Disordered" evidence="1">
    <location>
        <begin position="349"/>
        <end position="382"/>
    </location>
</feature>
<sequence>MRAVILWKQRSSVPDDRDKRLDDNALFLEAACHIDECRHSDVTWLTIHSGLGIRYSRRLRAFKVYFTNRWGRTHHSKRIYPVEPPTRRELDEAIAKAVMERNGLAQLVESLADEHEVLSPVRKVTKRPVRMPAEGLPVLPPRKANQWDGFDVELSVQDTPMPDRQVGGAADGQANIGARPTTRWRMPVVTFRRVGVRMRTRARGPLTRRGTAVAIRRGRRGRGKLIVTRRMDIKLVDELSEWFPFVSPLPPRTRTTVGEKARDITDRINTDLRGPKLGIRWREGGFVVLKQALQPFRPMETVGIGRSLDGNRIEVAGVRVGAMLDALHEAWKEKQEALIAQAARALEESVPMQIDQRGSRKNKPAPRNHQHPPPATVTSWRS</sequence>
<organism evidence="2 3">
    <name type="scientific">Vitrella brassicaformis (strain CCMP3155)</name>
    <dbReference type="NCBI Taxonomy" id="1169540"/>
    <lineage>
        <taxon>Eukaryota</taxon>
        <taxon>Sar</taxon>
        <taxon>Alveolata</taxon>
        <taxon>Colpodellida</taxon>
        <taxon>Vitrellaceae</taxon>
        <taxon>Vitrella</taxon>
    </lineage>
</organism>
<name>A0A0G4GFN9_VITBC</name>
<proteinExistence type="predicted"/>
<evidence type="ECO:0000313" key="3">
    <source>
        <dbReference type="Proteomes" id="UP000041254"/>
    </source>
</evidence>
<gene>
    <name evidence="2" type="ORF">Vbra_17617</name>
</gene>
<accession>A0A0G4GFN9</accession>
<reference evidence="2 3" key="1">
    <citation type="submission" date="2014-11" db="EMBL/GenBank/DDBJ databases">
        <authorList>
            <person name="Zhu J."/>
            <person name="Qi W."/>
            <person name="Song R."/>
        </authorList>
    </citation>
    <scope>NUCLEOTIDE SEQUENCE [LARGE SCALE GENOMIC DNA]</scope>
</reference>
<keyword evidence="3" id="KW-1185">Reference proteome</keyword>
<feature type="compositionally biased region" description="Basic residues" evidence="1">
    <location>
        <begin position="359"/>
        <end position="370"/>
    </location>
</feature>